<dbReference type="EMBL" id="JAPZCX010000009">
    <property type="protein sequence ID" value="MDN5070667.1"/>
    <property type="molecule type" value="Genomic_DNA"/>
</dbReference>
<evidence type="ECO:0000313" key="1">
    <source>
        <dbReference type="EMBL" id="MDN5070667.1"/>
    </source>
</evidence>
<dbReference type="InterPro" id="IPR038765">
    <property type="entry name" value="Papain-like_cys_pep_sf"/>
</dbReference>
<reference evidence="1" key="1">
    <citation type="submission" date="2022-12" db="EMBL/GenBank/DDBJ databases">
        <authorList>
            <person name="Uljanovas D."/>
        </authorList>
    </citation>
    <scope>NUCLEOTIDE SEQUENCE</scope>
    <source>
        <strain evidence="1">RCM69</strain>
    </source>
</reference>
<comment type="caution">
    <text evidence="1">The sequence shown here is derived from an EMBL/GenBank/DDBJ whole genome shotgun (WGS) entry which is preliminary data.</text>
</comment>
<dbReference type="AlphaFoldDB" id="A0AAW7PXG9"/>
<accession>A0AAW7PXG9</accession>
<protein>
    <submittedName>
        <fullName evidence="1">YiiX/YebB-like N1pC/P60 family cysteine hydrolase</fullName>
    </submittedName>
</protein>
<evidence type="ECO:0000313" key="2">
    <source>
        <dbReference type="Proteomes" id="UP001170288"/>
    </source>
</evidence>
<gene>
    <name evidence="1" type="ORF">O8C76_06440</name>
</gene>
<dbReference type="Proteomes" id="UP001170288">
    <property type="component" value="Unassembled WGS sequence"/>
</dbReference>
<dbReference type="SUPFAM" id="SSF54001">
    <property type="entry name" value="Cysteine proteinases"/>
    <property type="match status" value="1"/>
</dbReference>
<proteinExistence type="predicted"/>
<dbReference type="Gene3D" id="3.90.1720.10">
    <property type="entry name" value="endopeptidase domain like (from Nostoc punctiforme)"/>
    <property type="match status" value="1"/>
</dbReference>
<keyword evidence="1" id="KW-0378">Hydrolase</keyword>
<dbReference type="Pfam" id="PF05708">
    <property type="entry name" value="Peptidase_C92"/>
    <property type="match status" value="1"/>
</dbReference>
<name>A0AAW7PXG9_9BACT</name>
<dbReference type="RefSeq" id="WP_301372347.1">
    <property type="nucleotide sequence ID" value="NZ_JAPZCX010000009.1"/>
</dbReference>
<dbReference type="GO" id="GO:0016787">
    <property type="term" value="F:hydrolase activity"/>
    <property type="evidence" value="ECO:0007669"/>
    <property type="project" value="UniProtKB-KW"/>
</dbReference>
<reference evidence="1" key="2">
    <citation type="journal article" date="2023" name="Microorganisms">
        <title>Genomic Characterization of Arcobacter butzleri Strains Isolated from Various Sources in Lithuania.</title>
        <authorList>
            <person name="Uljanovas D."/>
            <person name="Golz G."/>
            <person name="Fleischmann S."/>
            <person name="Kudirkiene E."/>
            <person name="Kasetiene N."/>
            <person name="Grineviciene A."/>
            <person name="Tamuleviciene E."/>
            <person name="Aksomaitiene J."/>
            <person name="Alter T."/>
            <person name="Malakauskas M."/>
        </authorList>
    </citation>
    <scope>NUCLEOTIDE SEQUENCE</scope>
    <source>
        <strain evidence="1">RCM69</strain>
    </source>
</reference>
<sequence>MEIGDILFVDSNNKNGNYKDKILRYFNIKGQYLFSKNKSFNKYRNFHFTHVILSLGKGLFIESIPDTGVWIFQLQKLIDDFEKVYSVDFKVFRNKTLTEEQREKIFKRAEYYLFEKYNNNFINDKNKKKGKSYCSELIKNIYEEIGIKLSNSYRAFPIDLYDFILADDNWNEDALDNYKFKINTKNSSDISFSNFYFELFSINMLMNTFIRGTNIITNNFKYLPESAYSIIHSNQNNSALNIDEFDISCLAKENKDNENIKQSDIFSLLKLLICDIKEIDNDSYLEELSNDNLITHWQDKINVEMAKALVSKDKEEKNKFLTESINILENFFTQIVTLIVYYKHDIIKEKDYCKLKYFCSFVKSNFPNDIDVTTEIIKFENILDNESYQKIIFFINCINYINKFNLDN</sequence>
<dbReference type="InterPro" id="IPR024453">
    <property type="entry name" value="Peptidase_C92"/>
</dbReference>
<organism evidence="1 2">
    <name type="scientific">Aliarcobacter butzleri</name>
    <dbReference type="NCBI Taxonomy" id="28197"/>
    <lineage>
        <taxon>Bacteria</taxon>
        <taxon>Pseudomonadati</taxon>
        <taxon>Campylobacterota</taxon>
        <taxon>Epsilonproteobacteria</taxon>
        <taxon>Campylobacterales</taxon>
        <taxon>Arcobacteraceae</taxon>
        <taxon>Aliarcobacter</taxon>
    </lineage>
</organism>